<organism evidence="2 3">
    <name type="scientific">Thalassiosira oceanica</name>
    <name type="common">Marine diatom</name>
    <dbReference type="NCBI Taxonomy" id="159749"/>
    <lineage>
        <taxon>Eukaryota</taxon>
        <taxon>Sar</taxon>
        <taxon>Stramenopiles</taxon>
        <taxon>Ochrophyta</taxon>
        <taxon>Bacillariophyta</taxon>
        <taxon>Coscinodiscophyceae</taxon>
        <taxon>Thalassiosirophycidae</taxon>
        <taxon>Thalassiosirales</taxon>
        <taxon>Thalassiosiraceae</taxon>
        <taxon>Thalassiosira</taxon>
    </lineage>
</organism>
<dbReference type="Proteomes" id="UP000266841">
    <property type="component" value="Unassembled WGS sequence"/>
</dbReference>
<dbReference type="EMBL" id="AGNL01037469">
    <property type="protein sequence ID" value="EJK53594.1"/>
    <property type="molecule type" value="Genomic_DNA"/>
</dbReference>
<feature type="non-terminal residue" evidence="2">
    <location>
        <position position="1"/>
    </location>
</feature>
<dbReference type="AlphaFoldDB" id="K0RMW5"/>
<evidence type="ECO:0000313" key="2">
    <source>
        <dbReference type="EMBL" id="EJK53594.1"/>
    </source>
</evidence>
<feature type="region of interest" description="Disordered" evidence="1">
    <location>
        <begin position="55"/>
        <end position="83"/>
    </location>
</feature>
<proteinExistence type="predicted"/>
<gene>
    <name evidence="2" type="ORF">THAOC_26938</name>
</gene>
<reference evidence="2 3" key="1">
    <citation type="journal article" date="2012" name="Genome Biol.">
        <title>Genome and low-iron response of an oceanic diatom adapted to chronic iron limitation.</title>
        <authorList>
            <person name="Lommer M."/>
            <person name="Specht M."/>
            <person name="Roy A.S."/>
            <person name="Kraemer L."/>
            <person name="Andreson R."/>
            <person name="Gutowska M.A."/>
            <person name="Wolf J."/>
            <person name="Bergner S.V."/>
            <person name="Schilhabel M.B."/>
            <person name="Klostermeier U.C."/>
            <person name="Beiko R.G."/>
            <person name="Rosenstiel P."/>
            <person name="Hippler M."/>
            <person name="Laroche J."/>
        </authorList>
    </citation>
    <scope>NUCLEOTIDE SEQUENCE [LARGE SCALE GENOMIC DNA]</scope>
    <source>
        <strain evidence="2 3">CCMP1005</strain>
    </source>
</reference>
<sequence length="208" mass="21897">GTAVRSLEGRLRSRRAAAVQYQQPHVQGDISRLGVNSSISEVSESVARLVGPTAEAVAARPASRGDLRPEGGGSTDDSGSCMSSTAQWGFDPWTRLGDKFRSCKGGALPQRPLGGSWGTAQLNDRLRVWKMTRDLIEVDSAGGSERDQQAFHLGVSLVHASPSLLTPASSGVAARSSVCSDVTFLLVSATVVRGGELTMFSPFTAHES</sequence>
<evidence type="ECO:0000313" key="3">
    <source>
        <dbReference type="Proteomes" id="UP000266841"/>
    </source>
</evidence>
<comment type="caution">
    <text evidence="2">The sequence shown here is derived from an EMBL/GenBank/DDBJ whole genome shotgun (WGS) entry which is preliminary data.</text>
</comment>
<keyword evidence="3" id="KW-1185">Reference proteome</keyword>
<evidence type="ECO:0000256" key="1">
    <source>
        <dbReference type="SAM" id="MobiDB-lite"/>
    </source>
</evidence>
<name>K0RMW5_THAOC</name>
<protein>
    <submittedName>
        <fullName evidence="2">Uncharacterized protein</fullName>
    </submittedName>
</protein>
<accession>K0RMW5</accession>